<evidence type="ECO:0000256" key="1">
    <source>
        <dbReference type="ARBA" id="ARBA00001947"/>
    </source>
</evidence>
<comment type="cofactor">
    <cofactor evidence="1 14">
        <name>Zn(2+)</name>
        <dbReference type="ChEBI" id="CHEBI:29105"/>
    </cofactor>
</comment>
<comment type="similarity">
    <text evidence="13">Belongs to the zinc-containing alcohol dehydrogenase family. Class-IV subfamily.</text>
</comment>
<dbReference type="SUPFAM" id="SSF50129">
    <property type="entry name" value="GroES-like"/>
    <property type="match status" value="2"/>
</dbReference>
<dbReference type="InterPro" id="IPR002328">
    <property type="entry name" value="ADH_Zn_CS"/>
</dbReference>
<comment type="catalytic activity">
    <reaction evidence="11">
        <text>a secondary alcohol + NAD(+) = a ketone + NADH + H(+)</text>
        <dbReference type="Rhea" id="RHEA:10740"/>
        <dbReference type="ChEBI" id="CHEBI:15378"/>
        <dbReference type="ChEBI" id="CHEBI:17087"/>
        <dbReference type="ChEBI" id="CHEBI:35681"/>
        <dbReference type="ChEBI" id="CHEBI:57540"/>
        <dbReference type="ChEBI" id="CHEBI:57945"/>
        <dbReference type="EC" id="1.1.1.1"/>
    </reaction>
</comment>
<dbReference type="GO" id="GO:0008270">
    <property type="term" value="F:zinc ion binding"/>
    <property type="evidence" value="ECO:0007669"/>
    <property type="project" value="InterPro"/>
</dbReference>
<dbReference type="FunFam" id="3.40.50.720:FF:000003">
    <property type="entry name" value="S-(hydroxymethyl)glutathione dehydrogenase"/>
    <property type="match status" value="1"/>
</dbReference>
<sequence length="479" mass="52289">MMKQNGILVHSTGGRSTLPPFFHHKYHPQHLHYSTKRSLRVVKAAMSNTAGQVIKCKAAVSWEAGKPLVIEEVEVAPPQANEVRIKILFTSLCHTDVYFWEAKGQKPAFPRIFGHEAAGVVESVGEGVTDLKPGDTVLPVFTGECKECRHCKSEESNMCDLLRINTDRTVMLSDGKSRFIAKGKPIYHFLGTSTFSEYTVAHVGSVAKIDPAAPLDKVCVLSCGISTGLGAAINVAKPKKGSSVAVFGLGAVGLAAAEGARISGASRIIGVDLNASRFEQAKKFGVTEFVNPKDHDKPVQEYMRPIWEGIEIVGQSLLCSFKYSMVIAEMTDGGVDRSIECTGSIAAMISAFECVHDGWGVAVLVGVPNRDDSFKTHPINLLNERTLKGTFFGNFKPRTDLPRLVEKYVNKDRSHGLLEGALQTIYLGVDDLTVGLMLQELDLQLEKFITHEVSFSDINKAFDYMLKGEGLRCIIRMGA</sequence>
<dbReference type="AlphaFoldDB" id="A0A438HKP2"/>
<dbReference type="SUPFAM" id="SSF51735">
    <property type="entry name" value="NAD(P)-binding Rossmann-fold domains"/>
    <property type="match status" value="1"/>
</dbReference>
<feature type="domain" description="Alcohol dehydrogenase-like C-terminal" evidence="15">
    <location>
        <begin position="251"/>
        <end position="406"/>
    </location>
</feature>
<evidence type="ECO:0000256" key="7">
    <source>
        <dbReference type="ARBA" id="ARBA00022833"/>
    </source>
</evidence>
<dbReference type="Pfam" id="PF08240">
    <property type="entry name" value="ADH_N"/>
    <property type="match status" value="1"/>
</dbReference>
<evidence type="ECO:0000256" key="5">
    <source>
        <dbReference type="ARBA" id="ARBA00022490"/>
    </source>
</evidence>
<keyword evidence="8" id="KW-0560">Oxidoreductase</keyword>
<dbReference type="GO" id="GO:0004022">
    <property type="term" value="F:alcohol dehydrogenase (NAD+) activity"/>
    <property type="evidence" value="ECO:0007669"/>
    <property type="project" value="UniProtKB-EC"/>
</dbReference>
<dbReference type="CDD" id="cd08301">
    <property type="entry name" value="alcohol_DH_plants"/>
    <property type="match status" value="1"/>
</dbReference>
<protein>
    <recommendedName>
        <fullName evidence="10">Alcohol dehydrogenase 1</fullName>
        <ecNumber evidence="4">1.1.1.1</ecNumber>
    </recommendedName>
</protein>
<keyword evidence="9" id="KW-0520">NAD</keyword>
<comment type="subcellular location">
    <subcellularLocation>
        <location evidence="2">Cytoplasm</location>
    </subcellularLocation>
</comment>
<evidence type="ECO:0000256" key="2">
    <source>
        <dbReference type="ARBA" id="ARBA00004496"/>
    </source>
</evidence>
<evidence type="ECO:0000259" key="15">
    <source>
        <dbReference type="Pfam" id="PF00107"/>
    </source>
</evidence>
<comment type="catalytic activity">
    <reaction evidence="12">
        <text>a primary alcohol + NAD(+) = an aldehyde + NADH + H(+)</text>
        <dbReference type="Rhea" id="RHEA:10736"/>
        <dbReference type="ChEBI" id="CHEBI:15378"/>
        <dbReference type="ChEBI" id="CHEBI:15734"/>
        <dbReference type="ChEBI" id="CHEBI:17478"/>
        <dbReference type="ChEBI" id="CHEBI:57540"/>
        <dbReference type="ChEBI" id="CHEBI:57945"/>
        <dbReference type="EC" id="1.1.1.1"/>
    </reaction>
</comment>
<evidence type="ECO:0000256" key="11">
    <source>
        <dbReference type="ARBA" id="ARBA00049164"/>
    </source>
</evidence>
<comment type="subunit">
    <text evidence="3">Homodimer.</text>
</comment>
<dbReference type="EMBL" id="QGNW01000208">
    <property type="protein sequence ID" value="RVW85004.1"/>
    <property type="molecule type" value="Genomic_DNA"/>
</dbReference>
<evidence type="ECO:0000256" key="10">
    <source>
        <dbReference type="ARBA" id="ARBA00041139"/>
    </source>
</evidence>
<evidence type="ECO:0000256" key="12">
    <source>
        <dbReference type="ARBA" id="ARBA00049243"/>
    </source>
</evidence>
<reference evidence="17 18" key="1">
    <citation type="journal article" date="2018" name="PLoS Genet.">
        <title>Population sequencing reveals clonal diversity and ancestral inbreeding in the grapevine cultivar Chardonnay.</title>
        <authorList>
            <person name="Roach M.J."/>
            <person name="Johnson D.L."/>
            <person name="Bohlmann J."/>
            <person name="van Vuuren H.J."/>
            <person name="Jones S.J."/>
            <person name="Pretorius I.S."/>
            <person name="Schmidt S.A."/>
            <person name="Borneman A.R."/>
        </authorList>
    </citation>
    <scope>NUCLEOTIDE SEQUENCE [LARGE SCALE GENOMIC DNA]</scope>
    <source>
        <strain evidence="18">cv. Chardonnay</strain>
        <tissue evidence="17">Leaf</tissue>
    </source>
</reference>
<evidence type="ECO:0000256" key="4">
    <source>
        <dbReference type="ARBA" id="ARBA00013190"/>
    </source>
</evidence>
<dbReference type="Proteomes" id="UP000288805">
    <property type="component" value="Unassembled WGS sequence"/>
</dbReference>
<gene>
    <name evidence="17" type="primary">ADH</name>
    <name evidence="17" type="ORF">CK203_037626</name>
</gene>
<dbReference type="InterPro" id="IPR013149">
    <property type="entry name" value="ADH-like_C"/>
</dbReference>
<accession>A0A438HKP2</accession>
<evidence type="ECO:0000256" key="9">
    <source>
        <dbReference type="ARBA" id="ARBA00023027"/>
    </source>
</evidence>
<proteinExistence type="inferred from homology"/>
<evidence type="ECO:0000313" key="18">
    <source>
        <dbReference type="Proteomes" id="UP000288805"/>
    </source>
</evidence>
<feature type="domain" description="Alcohol dehydrogenase-like N-terminal" evidence="16">
    <location>
        <begin position="80"/>
        <end position="209"/>
    </location>
</feature>
<keyword evidence="5" id="KW-0963">Cytoplasm</keyword>
<keyword evidence="6 14" id="KW-0479">Metal-binding</keyword>
<evidence type="ECO:0000256" key="8">
    <source>
        <dbReference type="ARBA" id="ARBA00023002"/>
    </source>
</evidence>
<dbReference type="PROSITE" id="PS00059">
    <property type="entry name" value="ADH_ZINC"/>
    <property type="match status" value="1"/>
</dbReference>
<evidence type="ECO:0000313" key="17">
    <source>
        <dbReference type="EMBL" id="RVW85004.1"/>
    </source>
</evidence>
<evidence type="ECO:0000256" key="6">
    <source>
        <dbReference type="ARBA" id="ARBA00022723"/>
    </source>
</evidence>
<dbReference type="PANTHER" id="PTHR43880:SF9">
    <property type="entry name" value="ALCOHOL DEHYDROGENASE 1"/>
    <property type="match status" value="1"/>
</dbReference>
<dbReference type="InterPro" id="IPR011032">
    <property type="entry name" value="GroES-like_sf"/>
</dbReference>
<dbReference type="InterPro" id="IPR013154">
    <property type="entry name" value="ADH-like_N"/>
</dbReference>
<evidence type="ECO:0000256" key="3">
    <source>
        <dbReference type="ARBA" id="ARBA00011738"/>
    </source>
</evidence>
<dbReference type="InterPro" id="IPR036291">
    <property type="entry name" value="NAD(P)-bd_dom_sf"/>
</dbReference>
<comment type="caution">
    <text evidence="17">The sequence shown here is derived from an EMBL/GenBank/DDBJ whole genome shotgun (WGS) entry which is preliminary data.</text>
</comment>
<dbReference type="PANTHER" id="PTHR43880">
    <property type="entry name" value="ALCOHOL DEHYDROGENASE"/>
    <property type="match status" value="1"/>
</dbReference>
<evidence type="ECO:0000256" key="13">
    <source>
        <dbReference type="ARBA" id="ARBA00060764"/>
    </source>
</evidence>
<evidence type="ECO:0000256" key="14">
    <source>
        <dbReference type="RuleBase" id="RU361277"/>
    </source>
</evidence>
<name>A0A438HKP2_VITVI</name>
<dbReference type="FunFam" id="3.90.180.10:FF:000067">
    <property type="entry name" value="alcohol dehydrogenase 1-like isoform X1"/>
    <property type="match status" value="1"/>
</dbReference>
<dbReference type="EC" id="1.1.1.1" evidence="4"/>
<dbReference type="Gene3D" id="3.90.180.10">
    <property type="entry name" value="Medium-chain alcohol dehydrogenases, catalytic domain"/>
    <property type="match status" value="1"/>
</dbReference>
<evidence type="ECO:0000259" key="16">
    <source>
        <dbReference type="Pfam" id="PF08240"/>
    </source>
</evidence>
<dbReference type="Pfam" id="PF00107">
    <property type="entry name" value="ADH_zinc_N"/>
    <property type="match status" value="1"/>
</dbReference>
<dbReference type="Gene3D" id="3.40.50.720">
    <property type="entry name" value="NAD(P)-binding Rossmann-like Domain"/>
    <property type="match status" value="1"/>
</dbReference>
<keyword evidence="7 14" id="KW-0862">Zinc</keyword>
<dbReference type="GO" id="GO:0005737">
    <property type="term" value="C:cytoplasm"/>
    <property type="evidence" value="ECO:0007669"/>
    <property type="project" value="UniProtKB-SubCell"/>
</dbReference>
<organism evidence="17 18">
    <name type="scientific">Vitis vinifera</name>
    <name type="common">Grape</name>
    <dbReference type="NCBI Taxonomy" id="29760"/>
    <lineage>
        <taxon>Eukaryota</taxon>
        <taxon>Viridiplantae</taxon>
        <taxon>Streptophyta</taxon>
        <taxon>Embryophyta</taxon>
        <taxon>Tracheophyta</taxon>
        <taxon>Spermatophyta</taxon>
        <taxon>Magnoliopsida</taxon>
        <taxon>eudicotyledons</taxon>
        <taxon>Gunneridae</taxon>
        <taxon>Pentapetalae</taxon>
        <taxon>rosids</taxon>
        <taxon>Vitales</taxon>
        <taxon>Vitaceae</taxon>
        <taxon>Viteae</taxon>
        <taxon>Vitis</taxon>
    </lineage>
</organism>